<dbReference type="GO" id="GO:0005886">
    <property type="term" value="C:plasma membrane"/>
    <property type="evidence" value="ECO:0007669"/>
    <property type="project" value="TreeGrafter"/>
</dbReference>
<feature type="transmembrane region" description="Helical" evidence="8">
    <location>
        <begin position="134"/>
        <end position="157"/>
    </location>
</feature>
<feature type="transmembrane region" description="Helical" evidence="8">
    <location>
        <begin position="485"/>
        <end position="505"/>
    </location>
</feature>
<dbReference type="STRING" id="215250.A0A316YNA5"/>
<dbReference type="AlphaFoldDB" id="A0A316YNA5"/>
<sequence length="620" mass="66371">MSEDVKTAQPGPTEQPKVQVSSLDGHGEYNERASGGLRQRVGHLFTKDAWLGDYDWAHLCMPRLWPYRLGRSSSSSTSKRLTPMPFYGLEDRLPILLAVTLGLQHCLAMLAGLITPPIILANLFKLDASTQSYLISASLIASGILSAIQMSAIRVPLPFLGRLQIGTGILSVVGTSFATLSTATAIAEALYADGTCPMVTMADGTQTRGTCPQGYGMVLGTAAVCGLLEVFLSFMPARVLRRMFPPLITGPVVFLIGTSLIGDSGFLNWGGGANDCASRPASGLFALCPMVGAPHALPWGSREFLGLGLFSFLTIVVVEIWGSPAMRSASVVIGLIFPTLVLGIPLHYTSRSSIDAAPAITFLWTTTFPLKVYGPAVLPLLAVYCSLMSEAIGDITASSEVSRLEVSGPNFDRRIKGGVLSDGLAGIFSALFTITPMSVFAQNNGLIGLTRVANRRAGYFCCFFLILFGILGKISGAILAIPNSILGGVTTFLFASVAVSGLSILQKVELNRRNRFILGLSLSLGLGNLLVPKWATYFLPETSNKALEGFYLSIEIIIETPFLICAIVGGIANLILPYESDENVEASQGLINEQRSETDVEANETQRQERRTLPDDEKDE</sequence>
<evidence type="ECO:0000256" key="7">
    <source>
        <dbReference type="SAM" id="MobiDB-lite"/>
    </source>
</evidence>
<protein>
    <submittedName>
        <fullName evidence="9">Xanthine/uracil permease</fullName>
    </submittedName>
</protein>
<dbReference type="GO" id="GO:0042907">
    <property type="term" value="F:xanthine transmembrane transporter activity"/>
    <property type="evidence" value="ECO:0007669"/>
    <property type="project" value="TreeGrafter"/>
</dbReference>
<reference evidence="9 10" key="1">
    <citation type="journal article" date="2018" name="Mol. Biol. Evol.">
        <title>Broad Genomic Sampling Reveals a Smut Pathogenic Ancestry of the Fungal Clade Ustilaginomycotina.</title>
        <authorList>
            <person name="Kijpornyongpan T."/>
            <person name="Mondo S.J."/>
            <person name="Barry K."/>
            <person name="Sandor L."/>
            <person name="Lee J."/>
            <person name="Lipzen A."/>
            <person name="Pangilinan J."/>
            <person name="LaButti K."/>
            <person name="Hainaut M."/>
            <person name="Henrissat B."/>
            <person name="Grigoriev I.V."/>
            <person name="Spatafora J.W."/>
            <person name="Aime M.C."/>
        </authorList>
    </citation>
    <scope>NUCLEOTIDE SEQUENCE [LARGE SCALE GENOMIC DNA]</scope>
    <source>
        <strain evidence="9 10">MCA 4198</strain>
    </source>
</reference>
<feature type="transmembrane region" description="Helical" evidence="8">
    <location>
        <begin position="212"/>
        <end position="232"/>
    </location>
</feature>
<dbReference type="NCBIfam" id="TIGR00801">
    <property type="entry name" value="ncs2"/>
    <property type="match status" value="1"/>
</dbReference>
<dbReference type="PANTHER" id="PTHR42810">
    <property type="entry name" value="PURINE PERMEASE C1399.01C-RELATED"/>
    <property type="match status" value="1"/>
</dbReference>
<accession>A0A316YNA5</accession>
<feature type="transmembrane region" description="Helical" evidence="8">
    <location>
        <begin position="244"/>
        <end position="262"/>
    </location>
</feature>
<evidence type="ECO:0000256" key="5">
    <source>
        <dbReference type="ARBA" id="ARBA00022989"/>
    </source>
</evidence>
<organism evidence="9 10">
    <name type="scientific">Acaromyces ingoldii</name>
    <dbReference type="NCBI Taxonomy" id="215250"/>
    <lineage>
        <taxon>Eukaryota</taxon>
        <taxon>Fungi</taxon>
        <taxon>Dikarya</taxon>
        <taxon>Basidiomycota</taxon>
        <taxon>Ustilaginomycotina</taxon>
        <taxon>Exobasidiomycetes</taxon>
        <taxon>Exobasidiales</taxon>
        <taxon>Cryptobasidiaceae</taxon>
        <taxon>Acaromyces</taxon>
    </lineage>
</organism>
<dbReference type="Pfam" id="PF00860">
    <property type="entry name" value="Xan_ur_permease"/>
    <property type="match status" value="1"/>
</dbReference>
<keyword evidence="10" id="KW-1185">Reference proteome</keyword>
<evidence type="ECO:0000256" key="6">
    <source>
        <dbReference type="ARBA" id="ARBA00023136"/>
    </source>
</evidence>
<evidence type="ECO:0000256" key="3">
    <source>
        <dbReference type="ARBA" id="ARBA00022448"/>
    </source>
</evidence>
<feature type="compositionally biased region" description="Basic and acidic residues" evidence="7">
    <location>
        <begin position="594"/>
        <end position="620"/>
    </location>
</feature>
<feature type="transmembrane region" description="Helical" evidence="8">
    <location>
        <begin position="457"/>
        <end position="479"/>
    </location>
</feature>
<dbReference type="PANTHER" id="PTHR42810:SF2">
    <property type="entry name" value="PURINE PERMEASE C1399.01C-RELATED"/>
    <property type="match status" value="1"/>
</dbReference>
<comment type="similarity">
    <text evidence="2">Belongs to the nucleobase:cation symporter-2 (NCS2) (TC 2.A.40) family.</text>
</comment>
<evidence type="ECO:0000256" key="4">
    <source>
        <dbReference type="ARBA" id="ARBA00022692"/>
    </source>
</evidence>
<keyword evidence="4 8" id="KW-0812">Transmembrane</keyword>
<feature type="transmembrane region" description="Helical" evidence="8">
    <location>
        <begin position="368"/>
        <end position="387"/>
    </location>
</feature>
<feature type="transmembrane region" description="Helical" evidence="8">
    <location>
        <begin position="304"/>
        <end position="322"/>
    </location>
</feature>
<feature type="region of interest" description="Disordered" evidence="7">
    <location>
        <begin position="1"/>
        <end position="32"/>
    </location>
</feature>
<dbReference type="GeneID" id="37043498"/>
<feature type="transmembrane region" description="Helical" evidence="8">
    <location>
        <begin position="550"/>
        <end position="576"/>
    </location>
</feature>
<dbReference type="InterPro" id="IPR006043">
    <property type="entry name" value="NCS2"/>
</dbReference>
<evidence type="ECO:0000313" key="10">
    <source>
        <dbReference type="Proteomes" id="UP000245768"/>
    </source>
</evidence>
<feature type="transmembrane region" description="Helical" evidence="8">
    <location>
        <begin position="517"/>
        <end position="538"/>
    </location>
</feature>
<feature type="transmembrane region" description="Helical" evidence="8">
    <location>
        <begin position="329"/>
        <end position="348"/>
    </location>
</feature>
<keyword evidence="6 8" id="KW-0472">Membrane</keyword>
<evidence type="ECO:0000256" key="8">
    <source>
        <dbReference type="SAM" id="Phobius"/>
    </source>
</evidence>
<dbReference type="OrthoDB" id="1641903at2759"/>
<comment type="subcellular location">
    <subcellularLocation>
        <location evidence="1">Membrane</location>
        <topology evidence="1">Multi-pass membrane protein</topology>
    </subcellularLocation>
</comment>
<feature type="transmembrane region" description="Helical" evidence="8">
    <location>
        <begin position="169"/>
        <end position="192"/>
    </location>
</feature>
<feature type="transmembrane region" description="Helical" evidence="8">
    <location>
        <begin position="93"/>
        <end position="114"/>
    </location>
</feature>
<dbReference type="GO" id="GO:0000324">
    <property type="term" value="C:fungal-type vacuole"/>
    <property type="evidence" value="ECO:0007669"/>
    <property type="project" value="TreeGrafter"/>
</dbReference>
<keyword evidence="5 8" id="KW-1133">Transmembrane helix</keyword>
<evidence type="ECO:0000313" key="9">
    <source>
        <dbReference type="EMBL" id="PWN90148.1"/>
    </source>
</evidence>
<gene>
    <name evidence="9" type="ORF">FA10DRAFT_266644</name>
</gene>
<dbReference type="Proteomes" id="UP000245768">
    <property type="component" value="Unassembled WGS sequence"/>
</dbReference>
<keyword evidence="3" id="KW-0813">Transport</keyword>
<evidence type="ECO:0000256" key="1">
    <source>
        <dbReference type="ARBA" id="ARBA00004141"/>
    </source>
</evidence>
<dbReference type="EMBL" id="KZ819636">
    <property type="protein sequence ID" value="PWN90148.1"/>
    <property type="molecule type" value="Genomic_DNA"/>
</dbReference>
<evidence type="ECO:0000256" key="2">
    <source>
        <dbReference type="ARBA" id="ARBA00008821"/>
    </source>
</evidence>
<feature type="region of interest" description="Disordered" evidence="7">
    <location>
        <begin position="587"/>
        <end position="620"/>
    </location>
</feature>
<feature type="compositionally biased region" description="Polar residues" evidence="7">
    <location>
        <begin position="10"/>
        <end position="22"/>
    </location>
</feature>
<dbReference type="InterPro" id="IPR006042">
    <property type="entry name" value="Xan_ur_permease"/>
</dbReference>
<dbReference type="RefSeq" id="XP_025377346.1">
    <property type="nucleotide sequence ID" value="XM_025521582.1"/>
</dbReference>
<name>A0A316YNA5_9BASI</name>
<dbReference type="InParanoid" id="A0A316YNA5"/>
<proteinExistence type="inferred from homology"/>